<feature type="domain" description="DYW" evidence="4">
    <location>
        <begin position="802"/>
        <end position="852"/>
    </location>
</feature>
<dbReference type="Gene3D" id="1.25.40.10">
    <property type="entry name" value="Tetratricopeptide repeat domain"/>
    <property type="match status" value="6"/>
</dbReference>
<dbReference type="InterPro" id="IPR011990">
    <property type="entry name" value="TPR-like_helical_dom_sf"/>
</dbReference>
<organism evidence="5">
    <name type="scientific">Salvia splendens</name>
    <name type="common">Scarlet sage</name>
    <dbReference type="NCBI Taxonomy" id="180675"/>
    <lineage>
        <taxon>Eukaryota</taxon>
        <taxon>Viridiplantae</taxon>
        <taxon>Streptophyta</taxon>
        <taxon>Embryophyta</taxon>
        <taxon>Tracheophyta</taxon>
        <taxon>Spermatophyta</taxon>
        <taxon>Magnoliopsida</taxon>
        <taxon>eudicotyledons</taxon>
        <taxon>Gunneridae</taxon>
        <taxon>Pentapetalae</taxon>
        <taxon>asterids</taxon>
        <taxon>lamiids</taxon>
        <taxon>Lamiales</taxon>
        <taxon>Lamiaceae</taxon>
        <taxon>Nepetoideae</taxon>
        <taxon>Mentheae</taxon>
        <taxon>Salviinae</taxon>
        <taxon>Salvia</taxon>
        <taxon>Salvia subgen. Calosphace</taxon>
        <taxon>core Calosphace</taxon>
    </lineage>
</organism>
<dbReference type="Pfam" id="PF13041">
    <property type="entry name" value="PPR_2"/>
    <property type="match status" value="5"/>
</dbReference>
<dbReference type="InterPro" id="IPR046848">
    <property type="entry name" value="E_motif"/>
</dbReference>
<dbReference type="InterPro" id="IPR032867">
    <property type="entry name" value="DYW_dom"/>
</dbReference>
<feature type="repeat" description="PPR" evidence="3">
    <location>
        <begin position="385"/>
        <end position="419"/>
    </location>
</feature>
<dbReference type="InterPro" id="IPR046960">
    <property type="entry name" value="PPR_At4g14850-like_plant"/>
</dbReference>
<feature type="repeat" description="PPR" evidence="3">
    <location>
        <begin position="183"/>
        <end position="217"/>
    </location>
</feature>
<keyword evidence="2" id="KW-0677">Repeat</keyword>
<feature type="repeat" description="PPR" evidence="3">
    <location>
        <begin position="587"/>
        <end position="621"/>
    </location>
</feature>
<dbReference type="FunFam" id="1.25.40.10:FF:000031">
    <property type="entry name" value="Pentatricopeptide repeat-containing protein mitochondrial"/>
    <property type="match status" value="1"/>
</dbReference>
<evidence type="ECO:0000259" key="4">
    <source>
        <dbReference type="Pfam" id="PF14432"/>
    </source>
</evidence>
<comment type="caution">
    <text evidence="5">The sequence shown here is derived from an EMBL/GenBank/DDBJ whole genome shotgun (WGS) entry which is preliminary data.</text>
</comment>
<dbReference type="FunFam" id="1.25.40.10:FF:000366">
    <property type="entry name" value="Pentatricopeptide (PPR) repeat-containing protein"/>
    <property type="match status" value="1"/>
</dbReference>
<protein>
    <recommendedName>
        <fullName evidence="4">DYW domain-containing protein</fullName>
    </recommendedName>
</protein>
<dbReference type="AlphaFoldDB" id="A0A8X8W0U6"/>
<evidence type="ECO:0000313" key="5">
    <source>
        <dbReference type="EMBL" id="KAG6386070.1"/>
    </source>
</evidence>
<evidence type="ECO:0000313" key="6">
    <source>
        <dbReference type="Proteomes" id="UP000298416"/>
    </source>
</evidence>
<dbReference type="Pfam" id="PF20431">
    <property type="entry name" value="E_motif"/>
    <property type="match status" value="1"/>
</dbReference>
<dbReference type="Pfam" id="PF20430">
    <property type="entry name" value="Eplus_motif"/>
    <property type="match status" value="1"/>
</dbReference>
<evidence type="ECO:0000256" key="1">
    <source>
        <dbReference type="ARBA" id="ARBA00006643"/>
    </source>
</evidence>
<comment type="similarity">
    <text evidence="1">Belongs to the PPR family. PCMP-H subfamily.</text>
</comment>
<dbReference type="EMBL" id="PNBA02000022">
    <property type="protein sequence ID" value="KAG6386070.1"/>
    <property type="molecule type" value="Genomic_DNA"/>
</dbReference>
<evidence type="ECO:0000256" key="3">
    <source>
        <dbReference type="PROSITE-ProRule" id="PRU00708"/>
    </source>
</evidence>
<dbReference type="InterPro" id="IPR046849">
    <property type="entry name" value="E2_motif"/>
</dbReference>
<keyword evidence="6" id="KW-1185">Reference proteome</keyword>
<dbReference type="NCBIfam" id="TIGR00756">
    <property type="entry name" value="PPR"/>
    <property type="match status" value="7"/>
</dbReference>
<feature type="repeat" description="PPR" evidence="3">
    <location>
        <begin position="486"/>
        <end position="520"/>
    </location>
</feature>
<dbReference type="PANTHER" id="PTHR47926">
    <property type="entry name" value="PENTATRICOPEPTIDE REPEAT-CONTAINING PROTEIN"/>
    <property type="match status" value="1"/>
</dbReference>
<dbReference type="Proteomes" id="UP000298416">
    <property type="component" value="Unassembled WGS sequence"/>
</dbReference>
<dbReference type="Pfam" id="PF01535">
    <property type="entry name" value="PPR"/>
    <property type="match status" value="3"/>
</dbReference>
<dbReference type="SUPFAM" id="SSF48452">
    <property type="entry name" value="TPR-like"/>
    <property type="match status" value="1"/>
</dbReference>
<feature type="repeat" description="PPR" evidence="3">
    <location>
        <begin position="284"/>
        <end position="318"/>
    </location>
</feature>
<sequence>MFLMFRQLEFMVLQSSPISYSKLLPLLRQTKSVNEGLQIHAQLVKHGLSHDPNHRNHLINFYSKSRAFSHARKLLDESPEPDLVSWSSLISGYAQNGLGSKATSAFHEMQALGLKGNEFTFPSVLKACAHTSDFVLGKQVHGIVVVSGFEADVFVANTLVLMYAKYGSIVDSRRLFEDIPDRNVVSWNALLTCYTQSDLFGKAMGLFQDMIVGDIRPDEYSLSTVLNAATGLGDIGQGKKIHGYLIKLGYESDPFSLNALVDMYAKGGDLGGAKTVFGNVPEPDIVSWNALIAGCVSHEHHVWALELLDRMKSSGVNPNMFTMSSALKACAALGVKELGKQFHAKLIKLETMKDPFLNVGLVDMYSKCRLMKYALTVYHLIPEKGLVATNALISGLSQNGEIREALTLFQEMHKECMEFNHATLLAVLNAVADVQATSMCKQVHTLIMKSGYEADNFITNSLVDSYGKCSQVNDAARVFEECPNVDLPSFTSIMTAYAQRGQGEEALKLYLKLPEMDIKPDSFVFSSLLNACANLSAYEQGKQIHVHVLKMGFNSDVFAGNSLVNMYAKCGSIEDAGCAFSEVPERSVVSWSAMIGGLAQHGLGKEALDLFNDMLKDGTAPNHVTLVSVLSACNHAGLVDEAQWYFDTMKERFGIERMQEHYACMIDVLGRAGKLDEAKDLVNSMPLETNGAIWGTLLGAARIHKDVELGKHAAEMLYTLEPEKSSTHTLLANIYASAGLWENVVKVRRLMKDRKVKKEPGMSWMEVKDKIHTFIVGDRSHPRSEEIYLKLEELGHLMAKAGYVPLLDTDLHRVKSKEKEILLSYHSEKLAVAFALIATPHGAPIRVKKNLRTDLVPVVIIGSVLYLQHRGCYCGVVYIGKDGDIPILTMKCSFSSVDNFVSDFHAHSNHLLKLKLMTLTLLNQWVSPVLEKSSLSWPKRIYCSEITWPRLDLCKADLTFKKPDSSKCPSMDLAYAAGREGGHHDRLFKLKSLSEELVQMQLLELGYLVSPLNPQCKEYANTLIKGLVEGNQLSEDEALAYIQILEVSSTPVISAYH</sequence>
<evidence type="ECO:0000256" key="2">
    <source>
        <dbReference type="ARBA" id="ARBA00022737"/>
    </source>
</evidence>
<feature type="repeat" description="PPR" evidence="3">
    <location>
        <begin position="82"/>
        <end position="116"/>
    </location>
</feature>
<dbReference type="InterPro" id="IPR002885">
    <property type="entry name" value="PPR_rpt"/>
</dbReference>
<proteinExistence type="inferred from homology"/>
<dbReference type="GO" id="GO:0003723">
    <property type="term" value="F:RNA binding"/>
    <property type="evidence" value="ECO:0007669"/>
    <property type="project" value="InterPro"/>
</dbReference>
<dbReference type="FunFam" id="1.25.40.10:FF:000073">
    <property type="entry name" value="Pentatricopeptide repeat-containing protein chloroplastic"/>
    <property type="match status" value="2"/>
</dbReference>
<reference evidence="5" key="2">
    <citation type="submission" date="2020-08" db="EMBL/GenBank/DDBJ databases">
        <title>Plant Genome Project.</title>
        <authorList>
            <person name="Zhang R.-G."/>
        </authorList>
    </citation>
    <scope>NUCLEOTIDE SEQUENCE</scope>
    <source>
        <strain evidence="5">Huo1</strain>
        <tissue evidence="5">Leaf</tissue>
    </source>
</reference>
<gene>
    <name evidence="5" type="ORF">SASPL_154956</name>
</gene>
<dbReference type="PANTHER" id="PTHR47926:SF530">
    <property type="entry name" value="DYW DOMAIN-CONTAINING PROTEIN"/>
    <property type="match status" value="1"/>
</dbReference>
<accession>A0A8X8W0U6</accession>
<dbReference type="Pfam" id="PF14432">
    <property type="entry name" value="DYW_deaminase"/>
    <property type="match status" value="1"/>
</dbReference>
<name>A0A8X8W0U6_SALSN</name>
<dbReference type="GO" id="GO:0009451">
    <property type="term" value="P:RNA modification"/>
    <property type="evidence" value="ECO:0007669"/>
    <property type="project" value="InterPro"/>
</dbReference>
<dbReference type="FunFam" id="1.25.40.10:FF:000381">
    <property type="entry name" value="Pentatricopeptide repeat-containing protein"/>
    <property type="match status" value="1"/>
</dbReference>
<dbReference type="GO" id="GO:0008270">
    <property type="term" value="F:zinc ion binding"/>
    <property type="evidence" value="ECO:0007669"/>
    <property type="project" value="InterPro"/>
</dbReference>
<dbReference type="FunFam" id="1.25.40.10:FF:000196">
    <property type="entry name" value="Pentatricopeptide repeat-containing protein At4g14850"/>
    <property type="match status" value="1"/>
</dbReference>
<reference evidence="5" key="1">
    <citation type="submission" date="2018-01" db="EMBL/GenBank/DDBJ databases">
        <authorList>
            <person name="Mao J.F."/>
        </authorList>
    </citation>
    <scope>NUCLEOTIDE SEQUENCE</scope>
    <source>
        <strain evidence="5">Huo1</strain>
        <tissue evidence="5">Leaf</tissue>
    </source>
</reference>
<dbReference type="PROSITE" id="PS51375">
    <property type="entry name" value="PPR"/>
    <property type="match status" value="6"/>
</dbReference>